<gene>
    <name evidence="1" type="ORF">ALEPTO_LOCUS2732</name>
</gene>
<name>A0A9N8ZFF9_9GLOM</name>
<protein>
    <submittedName>
        <fullName evidence="1">3170_t:CDS:1</fullName>
    </submittedName>
</protein>
<evidence type="ECO:0000313" key="2">
    <source>
        <dbReference type="Proteomes" id="UP000789508"/>
    </source>
</evidence>
<dbReference type="AlphaFoldDB" id="A0A9N8ZFF9"/>
<accession>A0A9N8ZFF9</accession>
<evidence type="ECO:0000313" key="1">
    <source>
        <dbReference type="EMBL" id="CAG8485957.1"/>
    </source>
</evidence>
<reference evidence="1" key="1">
    <citation type="submission" date="2021-06" db="EMBL/GenBank/DDBJ databases">
        <authorList>
            <person name="Kallberg Y."/>
            <person name="Tangrot J."/>
            <person name="Rosling A."/>
        </authorList>
    </citation>
    <scope>NUCLEOTIDE SEQUENCE</scope>
    <source>
        <strain evidence="1">FL130A</strain>
    </source>
</reference>
<keyword evidence="2" id="KW-1185">Reference proteome</keyword>
<organism evidence="1 2">
    <name type="scientific">Ambispora leptoticha</name>
    <dbReference type="NCBI Taxonomy" id="144679"/>
    <lineage>
        <taxon>Eukaryota</taxon>
        <taxon>Fungi</taxon>
        <taxon>Fungi incertae sedis</taxon>
        <taxon>Mucoromycota</taxon>
        <taxon>Glomeromycotina</taxon>
        <taxon>Glomeromycetes</taxon>
        <taxon>Archaeosporales</taxon>
        <taxon>Ambisporaceae</taxon>
        <taxon>Ambispora</taxon>
    </lineage>
</organism>
<dbReference type="EMBL" id="CAJVPS010000429">
    <property type="protein sequence ID" value="CAG8485957.1"/>
    <property type="molecule type" value="Genomic_DNA"/>
</dbReference>
<proteinExistence type="predicted"/>
<dbReference type="Proteomes" id="UP000789508">
    <property type="component" value="Unassembled WGS sequence"/>
</dbReference>
<comment type="caution">
    <text evidence="1">The sequence shown here is derived from an EMBL/GenBank/DDBJ whole genome shotgun (WGS) entry which is preliminary data.</text>
</comment>
<sequence length="58" mass="6825">MVKEQIKMILGHLNGISNALVAVIISRRHKLRICRKINPRKYKSFIVPRVCRSIFLYC</sequence>